<feature type="compositionally biased region" description="Polar residues" evidence="5">
    <location>
        <begin position="717"/>
        <end position="734"/>
    </location>
</feature>
<dbReference type="Proteomes" id="UP000256645">
    <property type="component" value="Unassembled WGS sequence"/>
</dbReference>
<dbReference type="Gene3D" id="2.120.10.80">
    <property type="entry name" value="Kelch-type beta propeller"/>
    <property type="match status" value="1"/>
</dbReference>
<dbReference type="GO" id="GO:0016020">
    <property type="term" value="C:membrane"/>
    <property type="evidence" value="ECO:0007669"/>
    <property type="project" value="UniProtKB-SubCell"/>
</dbReference>
<feature type="compositionally biased region" description="Polar residues" evidence="5">
    <location>
        <begin position="1008"/>
        <end position="1019"/>
    </location>
</feature>
<evidence type="ECO:0000313" key="8">
    <source>
        <dbReference type="Proteomes" id="UP000256645"/>
    </source>
</evidence>
<keyword evidence="4 6" id="KW-0472">Membrane</keyword>
<evidence type="ECO:0000256" key="4">
    <source>
        <dbReference type="ARBA" id="ARBA00023136"/>
    </source>
</evidence>
<feature type="compositionally biased region" description="Basic and acidic residues" evidence="5">
    <location>
        <begin position="1133"/>
        <end position="1157"/>
    </location>
</feature>
<dbReference type="PANTHER" id="PTHR15549:SF27">
    <property type="entry name" value="CHITIN-BINDING TYPE-1 DOMAIN-CONTAINING PROTEIN"/>
    <property type="match status" value="1"/>
</dbReference>
<feature type="region of interest" description="Disordered" evidence="5">
    <location>
        <begin position="895"/>
        <end position="932"/>
    </location>
</feature>
<dbReference type="AlphaFoldDB" id="A0A3D8RSE7"/>
<feature type="transmembrane region" description="Helical" evidence="6">
    <location>
        <begin position="513"/>
        <end position="536"/>
    </location>
</feature>
<feature type="region of interest" description="Disordered" evidence="5">
    <location>
        <begin position="707"/>
        <end position="743"/>
    </location>
</feature>
<feature type="region of interest" description="Disordered" evidence="5">
    <location>
        <begin position="838"/>
        <end position="877"/>
    </location>
</feature>
<evidence type="ECO:0000256" key="6">
    <source>
        <dbReference type="SAM" id="Phobius"/>
    </source>
</evidence>
<feature type="region of interest" description="Disordered" evidence="5">
    <location>
        <begin position="811"/>
        <end position="830"/>
    </location>
</feature>
<protein>
    <submittedName>
        <fullName evidence="7">Uncharacterized protein</fullName>
    </submittedName>
</protein>
<dbReference type="InterPro" id="IPR051694">
    <property type="entry name" value="Immunoregulatory_rcpt-like"/>
</dbReference>
<dbReference type="OrthoDB" id="205993at2759"/>
<keyword evidence="3 6" id="KW-1133">Transmembrane helix</keyword>
<feature type="region of interest" description="Disordered" evidence="5">
    <location>
        <begin position="944"/>
        <end position="1042"/>
    </location>
</feature>
<sequence length="1157" mass="123311">MYELRSALRISPDRNSARLPSNVRDYSSKTPTWKTDDNVISTDRSYSPPHILTPPSLSMKLLLSILLWTLIPHAHAVSATRLPYTPSTLLLQKSLSTTGDLVYAFLSLDSSNAHQLVALNISSNVNVANLSLESVTTSLPFTSDDSTAFIPTISYDGEISVYAGSCSTASSSALWRFTPANTSISANGTWAQGSTTTASDLTASDLPGADFLSTAFSYSNLAEVGAAKTSIFMFGGMCPNSTATTSNWQEAASYSNHMLVLSPSTASDANVAYTLDLASSRGPPIPEAGFTITGLSPSYTNASGVVTQTQSFLLLGGHTQTAFINMSQVGIWTLPEGSWTFPNVNSPSSQGNTELAVKSIVDRAVTSIDSRSGHSAVLTEDGTSIIVYGGWVGDINTAADPQLAVLNLGTGYGGSGDWIWSVPANQPSGAGMYGHGAVMLPGNVMLILGGHNISTPSSKRARSTSGINALLFNATSMSWTSNYTNPSYVAAAASAASEAPSSSTSAKETAQKVGLGAGLGLGFTAVIAAFGVYFWYSKRLKQKRIDEREKHISDMSLGAANLYASGQNPEWGMRGPRSFPWSNGGWNTNYEEDRGYNSMSSMAAYENLNVGVHDFGDGLSIPQTGPKQIARKPLHSRARGAYQATPTFDAGTSHARTNSLGTAGPIHPIYEADEDLDNPQYGSGGIRAVGRDRGQFSDDINGETYRYSDPFKDSGAINKSHQVNPTNRNGSTLTPEHLAQEREREISEWVTDWAAAEALLTHQAKSHSTAGRLSPTKRAQVLAAQNGGYNSEEDSGRTASNLSERSAAVSALTVSRSGSGSGGRSRSDSLRGYIMAPFSSAGGTANQNTVADKSSPTGQRSYTAPKSAGSSGESFNTAKTTFPTLQAEAEILLPYPDDCESSRDDSPTRPYAEPLGSPSKNKPHGLSRRGQGGWLGSLRRVFVGEPSHSGQTSPRSPKYFSGEKSPTYVNANPGPASSEPRRTVSAGATLWRRKQGRGDWEDSAEGPSMTNTTGRSATFTDGAPPRFNLPVDHGADADDEDDWDIEKAVERRVVQVMFTVPKEKLRVVNHDVAEDISDVGSLKSRQGSLKDAVIPPPPLEPESEPELQAPEPPSKIATPKGKEINRLHRPKSRVLEMVEKYEERSSPERSPERSPGR</sequence>
<dbReference type="EMBL" id="PDLM01000005">
    <property type="protein sequence ID" value="RDW77012.1"/>
    <property type="molecule type" value="Genomic_DNA"/>
</dbReference>
<comment type="caution">
    <text evidence="7">The sequence shown here is derived from an EMBL/GenBank/DDBJ whole genome shotgun (WGS) entry which is preliminary data.</text>
</comment>
<evidence type="ECO:0000313" key="7">
    <source>
        <dbReference type="EMBL" id="RDW77012.1"/>
    </source>
</evidence>
<dbReference type="STRING" id="1849047.A0A3D8RSE7"/>
<dbReference type="InterPro" id="IPR015915">
    <property type="entry name" value="Kelch-typ_b-propeller"/>
</dbReference>
<keyword evidence="2 6" id="KW-0812">Transmembrane</keyword>
<proteinExistence type="predicted"/>
<organism evidence="7 8">
    <name type="scientific">Coleophoma cylindrospora</name>
    <dbReference type="NCBI Taxonomy" id="1849047"/>
    <lineage>
        <taxon>Eukaryota</taxon>
        <taxon>Fungi</taxon>
        <taxon>Dikarya</taxon>
        <taxon>Ascomycota</taxon>
        <taxon>Pezizomycotina</taxon>
        <taxon>Leotiomycetes</taxon>
        <taxon>Helotiales</taxon>
        <taxon>Dermateaceae</taxon>
        <taxon>Coleophoma</taxon>
    </lineage>
</organism>
<dbReference type="GO" id="GO:0071944">
    <property type="term" value="C:cell periphery"/>
    <property type="evidence" value="ECO:0007669"/>
    <property type="project" value="UniProtKB-ARBA"/>
</dbReference>
<evidence type="ECO:0000256" key="5">
    <source>
        <dbReference type="SAM" id="MobiDB-lite"/>
    </source>
</evidence>
<reference evidence="7 8" key="1">
    <citation type="journal article" date="2018" name="IMA Fungus">
        <title>IMA Genome-F 9: Draft genome sequence of Annulohypoxylon stygium, Aspergillus mulundensis, Berkeleyomyces basicola (syn. Thielaviopsis basicola), Ceratocystis smalleyi, two Cercospora beticola strains, Coleophoma cylindrospora, Fusarium fracticaudum, Phialophora cf. hyalina, and Morchella septimelata.</title>
        <authorList>
            <person name="Wingfield B.D."/>
            <person name="Bills G.F."/>
            <person name="Dong Y."/>
            <person name="Huang W."/>
            <person name="Nel W.J."/>
            <person name="Swalarsk-Parry B.S."/>
            <person name="Vaghefi N."/>
            <person name="Wilken P.M."/>
            <person name="An Z."/>
            <person name="de Beer Z.W."/>
            <person name="De Vos L."/>
            <person name="Chen L."/>
            <person name="Duong T.A."/>
            <person name="Gao Y."/>
            <person name="Hammerbacher A."/>
            <person name="Kikkert J.R."/>
            <person name="Li Y."/>
            <person name="Li H."/>
            <person name="Li K."/>
            <person name="Li Q."/>
            <person name="Liu X."/>
            <person name="Ma X."/>
            <person name="Naidoo K."/>
            <person name="Pethybridge S.J."/>
            <person name="Sun J."/>
            <person name="Steenkamp E.T."/>
            <person name="van der Nest M.A."/>
            <person name="van Wyk S."/>
            <person name="Wingfield M.J."/>
            <person name="Xiong C."/>
            <person name="Yue Q."/>
            <person name="Zhang X."/>
        </authorList>
    </citation>
    <scope>NUCLEOTIDE SEQUENCE [LARGE SCALE GENOMIC DNA]</scope>
    <source>
        <strain evidence="7 8">BP6252</strain>
    </source>
</reference>
<dbReference type="InterPro" id="IPR011043">
    <property type="entry name" value="Gal_Oxase/kelch_b-propeller"/>
</dbReference>
<accession>A0A3D8RSE7</accession>
<evidence type="ECO:0000256" key="1">
    <source>
        <dbReference type="ARBA" id="ARBA00004167"/>
    </source>
</evidence>
<evidence type="ECO:0000256" key="3">
    <source>
        <dbReference type="ARBA" id="ARBA00022989"/>
    </source>
</evidence>
<name>A0A3D8RSE7_9HELO</name>
<comment type="subcellular location">
    <subcellularLocation>
        <location evidence="1">Membrane</location>
        <topology evidence="1">Single-pass membrane protein</topology>
    </subcellularLocation>
</comment>
<feature type="compositionally biased region" description="Polar residues" evidence="5">
    <location>
        <begin position="841"/>
        <end position="877"/>
    </location>
</feature>
<keyword evidence="8" id="KW-1185">Reference proteome</keyword>
<evidence type="ECO:0000256" key="2">
    <source>
        <dbReference type="ARBA" id="ARBA00022692"/>
    </source>
</evidence>
<dbReference type="PANTHER" id="PTHR15549">
    <property type="entry name" value="PAIRED IMMUNOGLOBULIN-LIKE TYPE 2 RECEPTOR"/>
    <property type="match status" value="1"/>
</dbReference>
<gene>
    <name evidence="7" type="ORF">BP6252_05065</name>
</gene>
<dbReference type="SUPFAM" id="SSF50965">
    <property type="entry name" value="Galactose oxidase, central domain"/>
    <property type="match status" value="1"/>
</dbReference>
<feature type="region of interest" description="Disordered" evidence="5">
    <location>
        <begin position="1076"/>
        <end position="1157"/>
    </location>
</feature>